<comment type="caution">
    <text evidence="3">The sequence shown here is derived from an EMBL/GenBank/DDBJ whole genome shotgun (WGS) entry which is preliminary data.</text>
</comment>
<dbReference type="AlphaFoldDB" id="A0AAE3GE92"/>
<keyword evidence="2" id="KW-0812">Transmembrane</keyword>
<dbReference type="EMBL" id="JAMTCK010000005">
    <property type="protein sequence ID" value="MCP2165729.1"/>
    <property type="molecule type" value="Genomic_DNA"/>
</dbReference>
<feature type="transmembrane region" description="Helical" evidence="2">
    <location>
        <begin position="106"/>
        <end position="127"/>
    </location>
</feature>
<feature type="compositionally biased region" description="Low complexity" evidence="1">
    <location>
        <begin position="157"/>
        <end position="221"/>
    </location>
</feature>
<evidence type="ECO:0000313" key="4">
    <source>
        <dbReference type="Proteomes" id="UP001206128"/>
    </source>
</evidence>
<feature type="transmembrane region" description="Helical" evidence="2">
    <location>
        <begin position="24"/>
        <end position="42"/>
    </location>
</feature>
<reference evidence="3" key="1">
    <citation type="submission" date="2022-06" db="EMBL/GenBank/DDBJ databases">
        <title>Genomic Encyclopedia of Archaeal and Bacterial Type Strains, Phase II (KMG-II): from individual species to whole genera.</title>
        <authorList>
            <person name="Goeker M."/>
        </authorList>
    </citation>
    <scope>NUCLEOTIDE SEQUENCE</scope>
    <source>
        <strain evidence="3">DSM 43935</strain>
    </source>
</reference>
<keyword evidence="2" id="KW-1133">Transmembrane helix</keyword>
<evidence type="ECO:0000256" key="1">
    <source>
        <dbReference type="SAM" id="MobiDB-lite"/>
    </source>
</evidence>
<proteinExistence type="predicted"/>
<feature type="transmembrane region" description="Helical" evidence="2">
    <location>
        <begin position="78"/>
        <end position="99"/>
    </location>
</feature>
<evidence type="ECO:0008006" key="5">
    <source>
        <dbReference type="Google" id="ProtNLM"/>
    </source>
</evidence>
<name>A0AAE3GE92_9PSEU</name>
<feature type="region of interest" description="Disordered" evidence="1">
    <location>
        <begin position="143"/>
        <end position="243"/>
    </location>
</feature>
<feature type="transmembrane region" description="Helical" evidence="2">
    <location>
        <begin position="54"/>
        <end position="72"/>
    </location>
</feature>
<evidence type="ECO:0000256" key="2">
    <source>
        <dbReference type="SAM" id="Phobius"/>
    </source>
</evidence>
<gene>
    <name evidence="3" type="ORF">LX83_002587</name>
</gene>
<evidence type="ECO:0000313" key="3">
    <source>
        <dbReference type="EMBL" id="MCP2165729.1"/>
    </source>
</evidence>
<dbReference type="Proteomes" id="UP001206128">
    <property type="component" value="Unassembled WGS sequence"/>
</dbReference>
<keyword evidence="4" id="KW-1185">Reference proteome</keyword>
<organism evidence="3 4">
    <name type="scientific">Goodfellowiella coeruleoviolacea</name>
    <dbReference type="NCBI Taxonomy" id="334858"/>
    <lineage>
        <taxon>Bacteria</taxon>
        <taxon>Bacillati</taxon>
        <taxon>Actinomycetota</taxon>
        <taxon>Actinomycetes</taxon>
        <taxon>Pseudonocardiales</taxon>
        <taxon>Pseudonocardiaceae</taxon>
        <taxon>Goodfellowiella</taxon>
    </lineage>
</organism>
<protein>
    <recommendedName>
        <fullName evidence="5">34 kDa antigenic protein</fullName>
    </recommendedName>
</protein>
<dbReference type="RefSeq" id="WP_253770814.1">
    <property type="nucleotide sequence ID" value="NZ_JAMTCK010000005.1"/>
</dbReference>
<sequence>MSVPYGAPQQQHAGTPAPLGGMNLAQLIGLGVAVLALVSYFCGFADEAGGGKSLPQYLLLAGGLFAALSVLPKGPASLQIGAVLSVLGGLGMLQIVVSWPGETPSIVVVILIAAILQLLGAVAMLLADAGVIKIQPKPAGMYGQPGSWNPGSGGFPQPGQFGQPQQHGQAQQQGGQPGPQSTGQFGAAGQQAPAPTSFMPQPGQFGQVPQPGQQGAQPGQYGQSGQGPGTPPGGFASPTQPNS</sequence>
<dbReference type="Pfam" id="PF17270">
    <property type="entry name" value="DUF5336"/>
    <property type="match status" value="1"/>
</dbReference>
<accession>A0AAE3GE92</accession>
<dbReference type="InterPro" id="IPR035166">
    <property type="entry name" value="DUF5336"/>
</dbReference>
<keyword evidence="2" id="KW-0472">Membrane</keyword>